<gene>
    <name evidence="2" type="ORF">JAO75_01755</name>
</gene>
<accession>A0ABS0XVP1</accession>
<dbReference type="RefSeq" id="WP_199046155.1">
    <property type="nucleotide sequence ID" value="NZ_JAELXT010000001.1"/>
</dbReference>
<sequence>MTDKNRNQDSTQDKNNAKDNKQTETDKTHQEELLDEAVEETFPASDPVAVKITK</sequence>
<dbReference type="Proteomes" id="UP000620670">
    <property type="component" value="Unassembled WGS sequence"/>
</dbReference>
<protein>
    <submittedName>
        <fullName evidence="2">Uncharacterized protein</fullName>
    </submittedName>
</protein>
<feature type="region of interest" description="Disordered" evidence="1">
    <location>
        <begin position="1"/>
        <end position="54"/>
    </location>
</feature>
<evidence type="ECO:0000256" key="1">
    <source>
        <dbReference type="SAM" id="MobiDB-lite"/>
    </source>
</evidence>
<comment type="caution">
    <text evidence="2">The sequence shown here is derived from an EMBL/GenBank/DDBJ whole genome shotgun (WGS) entry which is preliminary data.</text>
</comment>
<evidence type="ECO:0000313" key="2">
    <source>
        <dbReference type="EMBL" id="MBJ6124122.1"/>
    </source>
</evidence>
<feature type="compositionally biased region" description="Basic and acidic residues" evidence="1">
    <location>
        <begin position="1"/>
        <end position="32"/>
    </location>
</feature>
<keyword evidence="3" id="KW-1185">Reference proteome</keyword>
<reference evidence="3" key="1">
    <citation type="submission" date="2020-12" db="EMBL/GenBank/DDBJ databases">
        <title>Hymenobacter sp.</title>
        <authorList>
            <person name="Kim M.K."/>
        </authorList>
    </citation>
    <scope>NUCLEOTIDE SEQUENCE [LARGE SCALE GENOMIC DNA]</scope>
    <source>
        <strain evidence="3">BT325</strain>
    </source>
</reference>
<organism evidence="2 3">
    <name type="scientific">Microvirga splendida</name>
    <dbReference type="NCBI Taxonomy" id="2795727"/>
    <lineage>
        <taxon>Bacteria</taxon>
        <taxon>Pseudomonadati</taxon>
        <taxon>Pseudomonadota</taxon>
        <taxon>Alphaproteobacteria</taxon>
        <taxon>Hyphomicrobiales</taxon>
        <taxon>Methylobacteriaceae</taxon>
        <taxon>Microvirga</taxon>
    </lineage>
</organism>
<proteinExistence type="predicted"/>
<name>A0ABS0XVP1_9HYPH</name>
<evidence type="ECO:0000313" key="3">
    <source>
        <dbReference type="Proteomes" id="UP000620670"/>
    </source>
</evidence>
<dbReference type="EMBL" id="JAELXT010000001">
    <property type="protein sequence ID" value="MBJ6124122.1"/>
    <property type="molecule type" value="Genomic_DNA"/>
</dbReference>